<sequence>MLDGGVAEGENERTEKETDGVSWSREDGADTPSRTASLTPTMARALEKRAVKEQSLANQGSEPERETMPIPQQGSTPSVKLNRKVRPTRRGSTQSFGQTSHGVTGLPAGRSGPSLAKKASGDDAGEGNAALSTSVSSSHSNAGMDGNNTLAHLPVSTDNLLMHLHTDPRSSHITLSASASAGAKAPPPVSVNPALLTAGGGSLSSSKSGSRSRAASSSLPSKVDKGKGKADGTGEGASSRSSSRSVSKRPSADKFSDAQKGHREPDLRESSSTSRLNLNRSFSSRLPVSQLDGNALSPSAISEGVSSVGITPSEASATASSPGPDTATPMGYFDHRPRAASSSMTSRDSNPHDPRSTTTTPGEDWPSHDITQEIPVDGRVSQGERRSMDFRQDLVVGGLAGTPRFDTDGESRLSPSLSVASRAISPRASRDATNSATTGLVERPAEPDSGLVSSTVSDSTAVKMETLIPGDVADKIEQTNDVTTKQAILEAIQEPAAVTQPPSDATSPFSGIPPAGLGFINVDLAAANMSSPPAPGTTGPPLPADASATGVDSDSTGEACINEFSNLLSEAMMQSGRRSSTASSTSSSSKKKGGTTLIGTAGTLGDADSPRAGVESLGVETGVVQGSLAGKYLTDTDANSNAEGKRPTSDWNQFIHAYKSVPTLHSARSSPGLAQSLSLSSVNSVKSNLNLETEGGSYGTASYLTNTSQRPPLTASPTSEAMKGFPLAKRHSETAASVPQPFALGNGRLETATDKLRKEEAFPRRRTVEDTNRRDVNMYLPTLPAAGPEMPKASNSPKPQRGPGQILLNSGAATMRLAASNYTDSDFSPLGVPSPERELLDPMASALNPEYMARNKSRQNSTSSDTTPGEGKPWSHLSTSTSWRGEGETRYGPPLYTIAGSPVSSPMYHPDQEARSTPIMASLSSAAASVMSVPPSPKTVSNRRSSGGIVATNRIPPASAPIEWSHPTQDIAPTDYFGNATAGAHPPSAGNSRHSSFRSSRTSSSSQTVMGLELDCAASDSPEERPVFQHRSSGEGSSSRKTSGSDKPRLLAHSSHGATTGSEITTRALFTSHEAPAALPSSDHPERPTNIVSRSQEEEDFHAKGYLAPPLPHNDAQRRRALYGFRILHTAPDVNFDRIAHLAKLVFSSKIVLISLVDEKENWNKVEIGLGATHMPRMNTFCGHSILAKNDEPLVILDSKEDWRFAQNPYVLGPPYIRFYAGAPLRTTEGFNVGSLCIIDTQPRSEFPPRSRMALKEFAAIVVREMELWRDKTRLKARDRIQTSMEKFTRECLELDNTADANPANAQAKMDRVYERASQLVRKTLEVDGALVLDLASFEAVERQQEDGSVVTEYQADPFGLEPTTDTEEDVSVPDRKASFLKLPPWTILGSSETDGLRPTDRGKVGSVSEHMKFSDFLRNHQEGRIYEHVVPTWIRHMLPSRLQYAMVVPIFNIDNNPFAMLVAYTCDQTKQFLEGFELQFLRAIGVVILSAVLKRRMVLADKAKSNFISNISHELRTPLHGILAAAELLSDTPLDANQTSFLKTVQACGNSLVETVNHVLDFTKLSGSKKTTLEGVIRPGVVNLARLVEETVEGCWIGQRARVMQGQSEIGSFYSPPQAGGTSGQKEPVKHVETVIDIGLRDKLPIEMGVIDTGKGISKTFLKEQLFHPFSQENPLQQGTGLGLAIVNSIARSESVNGKVDVWSSEGLGTEIRVSLNVEVEIDQTQESDASSGSSASDGNPSDVQFGQDLWVSFHNFDQEHRGYVLNQKVMTGYAEWWGFNVLEDPRELGDILLCNEECGMVEQLLKESDFARPILILTANRTSRMSASVNSYVKAGGFAQMLFKPVGPERLSGALRAAVAAFDYSTPSQSTSKSLRSDYFSPAMSPRYPGRSPSSSDYSMASSGPHRTYSRHVLGHSTADDHTRPSASRESTSSTIGTSSVFETPSSHGPHSKHFVMMQSEAGPGHLMRRRSEEDKAVRRTTPRPAMAPRSTTYHDSVSSNLVRRGSSASQAELDTDNSVPGSPVSTISLADGGVMLRMAAAPLEQSPGRAARVLLVDDNHINLQLLAAYLKKRNFEYMQAVNGQQSVEAFSSKPPGYWELREAIRKVENDRRADRVAYLAQHRSSTSILKQEIIQQRCKIFALSGRATQDDKHQAFSAGVDGYLVKPVRLASLDTLFKSEHTFSDLLAETDR</sequence>
<gene>
    <name evidence="1" type="ORF">QFC20_006972</name>
</gene>
<evidence type="ECO:0000313" key="1">
    <source>
        <dbReference type="EMBL" id="KAJ9094142.1"/>
    </source>
</evidence>
<dbReference type="EMBL" id="JASBWS010000143">
    <property type="protein sequence ID" value="KAJ9094142.1"/>
    <property type="molecule type" value="Genomic_DNA"/>
</dbReference>
<protein>
    <submittedName>
        <fullName evidence="1">Uncharacterized protein</fullName>
    </submittedName>
</protein>
<organism evidence="1 2">
    <name type="scientific">Naganishia adeliensis</name>
    <dbReference type="NCBI Taxonomy" id="92952"/>
    <lineage>
        <taxon>Eukaryota</taxon>
        <taxon>Fungi</taxon>
        <taxon>Dikarya</taxon>
        <taxon>Basidiomycota</taxon>
        <taxon>Agaricomycotina</taxon>
        <taxon>Tremellomycetes</taxon>
        <taxon>Filobasidiales</taxon>
        <taxon>Filobasidiaceae</taxon>
        <taxon>Naganishia</taxon>
    </lineage>
</organism>
<keyword evidence="2" id="KW-1185">Reference proteome</keyword>
<evidence type="ECO:0000313" key="2">
    <source>
        <dbReference type="Proteomes" id="UP001230649"/>
    </source>
</evidence>
<comment type="caution">
    <text evidence="1">The sequence shown here is derived from an EMBL/GenBank/DDBJ whole genome shotgun (WGS) entry which is preliminary data.</text>
</comment>
<reference evidence="1" key="1">
    <citation type="submission" date="2023-04" db="EMBL/GenBank/DDBJ databases">
        <title>Draft Genome sequencing of Naganishia species isolated from polar environments using Oxford Nanopore Technology.</title>
        <authorList>
            <person name="Leo P."/>
            <person name="Venkateswaran K."/>
        </authorList>
    </citation>
    <scope>NUCLEOTIDE SEQUENCE</scope>
    <source>
        <strain evidence="1">MNA-CCFEE 5262</strain>
    </source>
</reference>
<accession>A0ACC2V6E1</accession>
<proteinExistence type="predicted"/>
<name>A0ACC2V6E1_9TREE</name>
<dbReference type="Proteomes" id="UP001230649">
    <property type="component" value="Unassembled WGS sequence"/>
</dbReference>